<dbReference type="AlphaFoldDB" id="A0A0F7UQS7"/>
<keyword evidence="1" id="KW-0436">Ligase</keyword>
<feature type="region of interest" description="Disordered" evidence="6">
    <location>
        <begin position="658"/>
        <end position="717"/>
    </location>
</feature>
<feature type="compositionally biased region" description="Basic and acidic residues" evidence="6">
    <location>
        <begin position="395"/>
        <end position="420"/>
    </location>
</feature>
<keyword evidence="3" id="KW-0067">ATP-binding</keyword>
<protein>
    <submittedName>
        <fullName evidence="8">Threonyl-tRNA synthetase, putative</fullName>
    </submittedName>
</protein>
<feature type="compositionally biased region" description="Basic and acidic residues" evidence="6">
    <location>
        <begin position="677"/>
        <end position="693"/>
    </location>
</feature>
<evidence type="ECO:0000256" key="4">
    <source>
        <dbReference type="ARBA" id="ARBA00022917"/>
    </source>
</evidence>
<evidence type="ECO:0000256" key="5">
    <source>
        <dbReference type="ARBA" id="ARBA00023146"/>
    </source>
</evidence>
<reference evidence="8" key="1">
    <citation type="journal article" date="2015" name="PLoS ONE">
        <title>Comprehensive Evaluation of Toxoplasma gondii VEG and Neospora caninum LIV Genomes with Tachyzoite Stage Transcriptome and Proteome Defines Novel Transcript Features.</title>
        <authorList>
            <person name="Ramaprasad A."/>
            <person name="Mourier T."/>
            <person name="Naeem R."/>
            <person name="Malas T.B."/>
            <person name="Moussa E."/>
            <person name="Panigrahi A."/>
            <person name="Vermont S.J."/>
            <person name="Otto T.D."/>
            <person name="Wastling J."/>
            <person name="Pain A."/>
        </authorList>
    </citation>
    <scope>NUCLEOTIDE SEQUENCE</scope>
    <source>
        <strain evidence="8">Liverpool</strain>
    </source>
</reference>
<dbReference type="InterPro" id="IPR006195">
    <property type="entry name" value="aa-tRNA-synth_II"/>
</dbReference>
<dbReference type="SUPFAM" id="SSF55681">
    <property type="entry name" value="Class II aaRS and biotin synthetases"/>
    <property type="match status" value="1"/>
</dbReference>
<feature type="compositionally biased region" description="Pro residues" evidence="6">
    <location>
        <begin position="519"/>
        <end position="563"/>
    </location>
</feature>
<evidence type="ECO:0000256" key="6">
    <source>
        <dbReference type="SAM" id="MobiDB-lite"/>
    </source>
</evidence>
<evidence type="ECO:0000256" key="3">
    <source>
        <dbReference type="ARBA" id="ARBA00022840"/>
    </source>
</evidence>
<accession>A0A0F7UQS7</accession>
<evidence type="ECO:0000259" key="7">
    <source>
        <dbReference type="PROSITE" id="PS50862"/>
    </source>
</evidence>
<feature type="region of interest" description="Disordered" evidence="6">
    <location>
        <begin position="62"/>
        <end position="88"/>
    </location>
</feature>
<feature type="compositionally biased region" description="Polar residues" evidence="6">
    <location>
        <begin position="435"/>
        <end position="449"/>
    </location>
</feature>
<name>A0A0F7UQS7_NEOCL</name>
<organism evidence="8">
    <name type="scientific">Neospora caninum (strain Liverpool)</name>
    <dbReference type="NCBI Taxonomy" id="572307"/>
    <lineage>
        <taxon>Eukaryota</taxon>
        <taxon>Sar</taxon>
        <taxon>Alveolata</taxon>
        <taxon>Apicomplexa</taxon>
        <taxon>Conoidasida</taxon>
        <taxon>Coccidia</taxon>
        <taxon>Eucoccidiorida</taxon>
        <taxon>Eimeriorina</taxon>
        <taxon>Sarcocystidae</taxon>
        <taxon>Neospora</taxon>
    </lineage>
</organism>
<feature type="domain" description="Aminoacyl-transfer RNA synthetases class-II family profile" evidence="7">
    <location>
        <begin position="603"/>
        <end position="1024"/>
    </location>
</feature>
<feature type="region of interest" description="Disordered" evidence="6">
    <location>
        <begin position="958"/>
        <end position="992"/>
    </location>
</feature>
<feature type="compositionally biased region" description="Basic residues" evidence="6">
    <location>
        <begin position="314"/>
        <end position="328"/>
    </location>
</feature>
<dbReference type="PANTHER" id="PTHR11451">
    <property type="entry name" value="THREONINE-TRNA LIGASE"/>
    <property type="match status" value="1"/>
</dbReference>
<evidence type="ECO:0000256" key="2">
    <source>
        <dbReference type="ARBA" id="ARBA00022741"/>
    </source>
</evidence>
<proteinExistence type="predicted"/>
<feature type="region of interest" description="Disordered" evidence="6">
    <location>
        <begin position="258"/>
        <end position="328"/>
    </location>
</feature>
<keyword evidence="4" id="KW-0648">Protein biosynthesis</keyword>
<feature type="compositionally biased region" description="Acidic residues" evidence="6">
    <location>
        <begin position="421"/>
        <end position="432"/>
    </location>
</feature>
<dbReference type="PANTHER" id="PTHR11451:SF44">
    <property type="entry name" value="THREONINE--TRNA LIGASE, CHLOROPLASTIC_MITOCHONDRIAL 2"/>
    <property type="match status" value="1"/>
</dbReference>
<dbReference type="SUPFAM" id="SSF52954">
    <property type="entry name" value="Class II aaRS ABD-related"/>
    <property type="match status" value="1"/>
</dbReference>
<feature type="compositionally biased region" description="Basic and acidic residues" evidence="6">
    <location>
        <begin position="288"/>
        <end position="303"/>
    </location>
</feature>
<dbReference type="Pfam" id="PF00587">
    <property type="entry name" value="tRNA-synt_2b"/>
    <property type="match status" value="1"/>
</dbReference>
<feature type="compositionally biased region" description="Basic and acidic residues" evidence="6">
    <location>
        <begin position="702"/>
        <end position="717"/>
    </location>
</feature>
<evidence type="ECO:0000256" key="1">
    <source>
        <dbReference type="ARBA" id="ARBA00022598"/>
    </source>
</evidence>
<dbReference type="Gene3D" id="3.40.50.800">
    <property type="entry name" value="Anticodon-binding domain"/>
    <property type="match status" value="1"/>
</dbReference>
<dbReference type="GO" id="GO:0004829">
    <property type="term" value="F:threonine-tRNA ligase activity"/>
    <property type="evidence" value="ECO:0007669"/>
    <property type="project" value="TreeGrafter"/>
</dbReference>
<sequence>MCLSQVRFVAEPSLSRSLCDRSACPSSPVSSSLLSPLSPATTRCSRLLSLSSCPPSLVSDFSSASPFSSVPGASFPRFRSPRSSLSSTRCRGQLSSLWPKRWFFLCLLCLLVVPPFSPQSCSCDASPAARRPLLVSQGLPLSSPVNFAPHHVCSSPSSASPGPPLPSSWFSAFRSSSPSFSPPSFLVPLSLPQVSPHDFSRAALSSATPRCPPVSPAPSSSSSLFQVKWIFPVANPNAPLLEAPADLPFFSRVALKPVRRPSPGTREGTGRRKQADGASPLSPSEVDGSAKSRPETQRREEGRGALTGQVSHAEKRRSMRKKKSTRINCHIKLKKKLHHTMGAQTAGSGGLHTLSLSSQGEREMAFWSHQAQRARERERRARSLAPQTEGSTQDDGAHCQEGDEGAHDKKQTKGQAGREEDGAEREDGEEAECVSRSSTAANPQKQTSLFACAPRTRESHSQRRGAFLGSTKRFSSSPLRSRSFLALGTTPYLLFPPPLTSFLPSSLSSSSLGSSSPSSPSPSSPSPSSPSPSSPSPSSPSPSSPSPSSPSPSSPSPSSPSPSPSLRGADHRQLGRDMGLFLLPASSDVGAVGPVFLPDGRQLLANIKGILREQQKLLQFQEVATPSLAQTGLWRRSGHWTHYRANMWTIEASLREDGKEELGDDSDVGGEAAGGRLESEEIHSQKTGERDTGEETDEERDEERNEERGDERERRRREDDIFRLSLKPMSCPFHLAYVLPFLLETPSLFSPAFSPSLDASTLPSAAVSASEAAGAAEIEEESAESEVSRHLPLRISEFGRVFRRERRSALCGLFRLREFTQDDGHILCTRSQAVGEITSQLSSILQLYFRVFGIAPELIKVSLGTRPAKASTLPAGAADSANAALWREAESWLLDAAARVLPENFKVEREEGGGAFYGPKLDFSLPDARGRRWQTGTIQVDLLQPPGLERVFSRRHSTLYPSPPSSSSSPSSSSRSPASFSRSPSSPSSLPSSCLPLVLIHRAAVGSLERFLALLLELRNGELPLWIAPVKAAVCPVSVHSRESQHYAQKVARLLRRSLDSSGAFEKEEIEERGEQASTSGVLVDLRPLHLNTKLKDLLGRRRIPLLFLVGPREEKTEGVTVLTQAWRTSSEDGKKDGERGQFLSLNEAVRFFRELAQPEMPITTPSSLETGLREGTREQRETEV</sequence>
<dbReference type="InterPro" id="IPR002314">
    <property type="entry name" value="aa-tRNA-synt_IIb"/>
</dbReference>
<dbReference type="InterPro" id="IPR045864">
    <property type="entry name" value="aa-tRNA-synth_II/BPL/LPL"/>
</dbReference>
<feature type="compositionally biased region" description="Low complexity" evidence="6">
    <location>
        <begin position="505"/>
        <end position="518"/>
    </location>
</feature>
<dbReference type="GO" id="GO:0005524">
    <property type="term" value="F:ATP binding"/>
    <property type="evidence" value="ECO:0007669"/>
    <property type="project" value="UniProtKB-KW"/>
</dbReference>
<keyword evidence="2" id="KW-0547">Nucleotide-binding</keyword>
<feature type="compositionally biased region" description="Basic and acidic residues" evidence="6">
    <location>
        <begin position="1172"/>
        <end position="1185"/>
    </location>
</feature>
<dbReference type="PROSITE" id="PS50862">
    <property type="entry name" value="AA_TRNA_LIGASE_II"/>
    <property type="match status" value="1"/>
</dbReference>
<feature type="compositionally biased region" description="Low complexity" evidence="6">
    <location>
        <begin position="965"/>
        <end position="992"/>
    </location>
</feature>
<keyword evidence="5 8" id="KW-0030">Aminoacyl-tRNA synthetase</keyword>
<dbReference type="Gene3D" id="3.30.930.10">
    <property type="entry name" value="Bira Bifunctional Protein, Domain 2"/>
    <property type="match status" value="2"/>
</dbReference>
<feature type="compositionally biased region" description="Polar residues" evidence="6">
    <location>
        <begin position="385"/>
        <end position="394"/>
    </location>
</feature>
<gene>
    <name evidence="8" type="ORF">BN1204_061140</name>
</gene>
<dbReference type="InterPro" id="IPR036621">
    <property type="entry name" value="Anticodon-bd_dom_sf"/>
</dbReference>
<evidence type="ECO:0000313" key="8">
    <source>
        <dbReference type="EMBL" id="CEL70432.1"/>
    </source>
</evidence>
<dbReference type="GO" id="GO:0006435">
    <property type="term" value="P:threonyl-tRNA aminoacylation"/>
    <property type="evidence" value="ECO:0007669"/>
    <property type="project" value="TreeGrafter"/>
</dbReference>
<feature type="region of interest" description="Disordered" evidence="6">
    <location>
        <begin position="1160"/>
        <end position="1185"/>
    </location>
</feature>
<dbReference type="EMBL" id="LN714487">
    <property type="protein sequence ID" value="CEL70432.1"/>
    <property type="molecule type" value="Genomic_DNA"/>
</dbReference>
<feature type="region of interest" description="Disordered" evidence="6">
    <location>
        <begin position="505"/>
        <end position="571"/>
    </location>
</feature>
<feature type="region of interest" description="Disordered" evidence="6">
    <location>
        <begin position="362"/>
        <end position="479"/>
    </location>
</feature>